<sequence length="64" mass="7175">MVTKPSIADRGHRCHVRSQQFASISLRSVWVRCSNPDMILRRAALASLWLGCTAALFLALDLYT</sequence>
<organism evidence="2 3">
    <name type="scientific">Paractinoplanes rishiriensis</name>
    <dbReference type="NCBI Taxonomy" id="1050105"/>
    <lineage>
        <taxon>Bacteria</taxon>
        <taxon>Bacillati</taxon>
        <taxon>Actinomycetota</taxon>
        <taxon>Actinomycetes</taxon>
        <taxon>Micromonosporales</taxon>
        <taxon>Micromonosporaceae</taxon>
        <taxon>Paractinoplanes</taxon>
    </lineage>
</organism>
<feature type="transmembrane region" description="Helical" evidence="1">
    <location>
        <begin position="43"/>
        <end position="63"/>
    </location>
</feature>
<keyword evidence="1" id="KW-0472">Membrane</keyword>
<dbReference type="EMBL" id="BOMV01000050">
    <property type="protein sequence ID" value="GIE96693.1"/>
    <property type="molecule type" value="Genomic_DNA"/>
</dbReference>
<dbReference type="Proteomes" id="UP000636960">
    <property type="component" value="Unassembled WGS sequence"/>
</dbReference>
<evidence type="ECO:0000313" key="3">
    <source>
        <dbReference type="Proteomes" id="UP000636960"/>
    </source>
</evidence>
<protein>
    <submittedName>
        <fullName evidence="2">Uncharacterized protein</fullName>
    </submittedName>
</protein>
<dbReference type="AlphaFoldDB" id="A0A919K119"/>
<keyword evidence="3" id="KW-1185">Reference proteome</keyword>
<keyword evidence="1" id="KW-1133">Transmembrane helix</keyword>
<evidence type="ECO:0000256" key="1">
    <source>
        <dbReference type="SAM" id="Phobius"/>
    </source>
</evidence>
<proteinExistence type="predicted"/>
<accession>A0A919K119</accession>
<name>A0A919K119_9ACTN</name>
<evidence type="ECO:0000313" key="2">
    <source>
        <dbReference type="EMBL" id="GIE96693.1"/>
    </source>
</evidence>
<comment type="caution">
    <text evidence="2">The sequence shown here is derived from an EMBL/GenBank/DDBJ whole genome shotgun (WGS) entry which is preliminary data.</text>
</comment>
<gene>
    <name evidence="2" type="ORF">Ari01nite_41580</name>
</gene>
<keyword evidence="1" id="KW-0812">Transmembrane</keyword>
<reference evidence="2" key="1">
    <citation type="submission" date="2021-01" db="EMBL/GenBank/DDBJ databases">
        <title>Whole genome shotgun sequence of Actinoplanes rishiriensis NBRC 108556.</title>
        <authorList>
            <person name="Komaki H."/>
            <person name="Tamura T."/>
        </authorList>
    </citation>
    <scope>NUCLEOTIDE SEQUENCE</scope>
    <source>
        <strain evidence="2">NBRC 108556</strain>
    </source>
</reference>